<evidence type="ECO:0000256" key="3">
    <source>
        <dbReference type="ARBA" id="ARBA00011738"/>
    </source>
</evidence>
<dbReference type="GO" id="GO:0006954">
    <property type="term" value="P:inflammatory response"/>
    <property type="evidence" value="ECO:0007669"/>
    <property type="project" value="UniProtKB-KW"/>
</dbReference>
<keyword evidence="6" id="KW-0391">Immunity</keyword>
<dbReference type="GO" id="GO:0042803">
    <property type="term" value="F:protein homodimerization activity"/>
    <property type="evidence" value="ECO:0007669"/>
    <property type="project" value="UniProtKB-ARBA"/>
</dbReference>
<evidence type="ECO:0000256" key="13">
    <source>
        <dbReference type="ARBA" id="ARBA00073848"/>
    </source>
</evidence>
<dbReference type="Pfam" id="PF19305">
    <property type="entry name" value="MmgE_PrpD_C"/>
    <property type="match status" value="1"/>
</dbReference>
<evidence type="ECO:0000256" key="8">
    <source>
        <dbReference type="ARBA" id="ARBA00023198"/>
    </source>
</evidence>
<dbReference type="InterPro" id="IPR005656">
    <property type="entry name" value="MmgE_PrpD"/>
</dbReference>
<dbReference type="PANTHER" id="PTHR16943">
    <property type="entry name" value="2-METHYLCITRATE DEHYDRATASE-RELATED"/>
    <property type="match status" value="1"/>
</dbReference>
<evidence type="ECO:0000256" key="11">
    <source>
        <dbReference type="ARBA" id="ARBA00055971"/>
    </source>
</evidence>
<evidence type="ECO:0000256" key="17">
    <source>
        <dbReference type="ARBA" id="ARBA00083851"/>
    </source>
</evidence>
<evidence type="ECO:0000313" key="22">
    <source>
        <dbReference type="Proteomes" id="UP000618051"/>
    </source>
</evidence>
<keyword evidence="22" id="KW-1185">Reference proteome</keyword>
<reference evidence="20" key="1">
    <citation type="submission" date="2020-10" db="EMBL/GenBank/DDBJ databases">
        <title>Feather gene expression reveals the developmental basis of iridescence in African starlings.</title>
        <authorList>
            <person name="Rubenstein D.R."/>
        </authorList>
    </citation>
    <scope>NUCLEOTIDE SEQUENCE</scope>
    <source>
        <strain evidence="20">SS15</strain>
        <tissue evidence="20">Liver</tissue>
    </source>
</reference>
<keyword evidence="5" id="KW-0399">Innate immunity</keyword>
<accession>A0A835U0S0</accession>
<comment type="caution">
    <text evidence="20">The sequence shown here is derived from an EMBL/GenBank/DDBJ whole genome shotgun (WGS) entry which is preliminary data.</text>
</comment>
<dbReference type="EMBL" id="JADDUC010000028">
    <property type="protein sequence ID" value="KAG0123525.1"/>
    <property type="molecule type" value="Genomic_DNA"/>
</dbReference>
<evidence type="ECO:0000256" key="5">
    <source>
        <dbReference type="ARBA" id="ARBA00022588"/>
    </source>
</evidence>
<sequence length="608" mass="66690">MRCGKKMFVKAKKALQQHSWKKPFHEECLIVQAPANKGTSAYGQCQFASSGWFELTLQTVAFFLHVKFLQVTHTAFAPVYVARSKVPLEQADPSFKGCRACQRRKLPAPQTVDGSLMSRSGGSHDFSQNLLAVNLQCTPEPQTVTGNFAKVIHGLNANQLTDQVIQRSKRMILDTLGVGLLGTSTEVCQKVAQYSKIYSSDLSSTIWGHLDFRLPPLYAAFVNGVAVHSMDFDDTWHPATHPSGAVLPALIALSEAFPQKKKISGLDLLLAFNVGIEVQGRLLHFSREARNIPKRFHPPTVVGTMGSAAACAKLLALDQLECKNALAIAASYAGAPLANAATQIKPLHVGNAAKHGLEAACLALQGLQGNKQILDMESGMGAFYTDYSPQTLPTLQSYLWLLDQQDVAIKCFPAHLATHWVADAASSVRRKLVESSENLFPLDKIEKIILKVPEVKYVNRPSPASEHEARHSFQFVACSALLDGSMSVQSFASENVHRPALRALLCKTQLEHPPDNTPSFDSLYCEVSVTLRDSSTISDRCTTFYGHWRKPLKKKDLEKKFQSNALSILPAEAVEGIIETVYNLEKLTSTHAQGNSLQLSRGLFDLQA</sequence>
<evidence type="ECO:0000256" key="1">
    <source>
        <dbReference type="ARBA" id="ARBA00004173"/>
    </source>
</evidence>
<dbReference type="FunFam" id="3.30.1330.120:FF:000002">
    <property type="entry name" value="Aconitate decarboxylase 1"/>
    <property type="match status" value="1"/>
</dbReference>
<dbReference type="AlphaFoldDB" id="A0A835U0S0"/>
<dbReference type="GO" id="GO:0072573">
    <property type="term" value="P:tolerance induction to lipopolysaccharide"/>
    <property type="evidence" value="ECO:0007669"/>
    <property type="project" value="UniProtKB-ARBA"/>
</dbReference>
<keyword evidence="7" id="KW-0496">Mitochondrion</keyword>
<dbReference type="GO" id="GO:0045087">
    <property type="term" value="P:innate immune response"/>
    <property type="evidence" value="ECO:0007669"/>
    <property type="project" value="UniProtKB-KW"/>
</dbReference>
<name>A0A835U0S0_9PASS</name>
<evidence type="ECO:0000256" key="16">
    <source>
        <dbReference type="ARBA" id="ARBA00083634"/>
    </source>
</evidence>
<protein>
    <recommendedName>
        <fullName evidence="13">Cis-aconitate decarboxylase</fullName>
        <ecNumber evidence="12">4.1.1.6</ecNumber>
    </recommendedName>
    <alternativeName>
        <fullName evidence="17">Aconitate decarboxylase</fullName>
    </alternativeName>
    <alternativeName>
        <fullName evidence="14">Aconitate decarboxylase 1</fullName>
    </alternativeName>
    <alternativeName>
        <fullName evidence="15">Cis-aconitic acid decarboxylase</fullName>
    </alternativeName>
    <alternativeName>
        <fullName evidence="16">Immune-responsive gene 1 protein</fullName>
    </alternativeName>
</protein>
<dbReference type="EMBL" id="JADDUC020000002">
    <property type="protein sequence ID" value="KAI1241814.1"/>
    <property type="molecule type" value="Genomic_DNA"/>
</dbReference>
<keyword evidence="8" id="KW-0395">Inflammatory response</keyword>
<evidence type="ECO:0000256" key="14">
    <source>
        <dbReference type="ARBA" id="ARBA00076490"/>
    </source>
</evidence>
<evidence type="ECO:0000259" key="19">
    <source>
        <dbReference type="Pfam" id="PF19305"/>
    </source>
</evidence>
<reference evidence="21" key="3">
    <citation type="submission" date="2022-01" db="EMBL/GenBank/DDBJ databases">
        <authorList>
            <person name="Rubenstein D.R."/>
        </authorList>
    </citation>
    <scope>NUCLEOTIDE SEQUENCE</scope>
    <source>
        <strain evidence="21">SS15</strain>
        <tissue evidence="21">Liver</tissue>
    </source>
</reference>
<dbReference type="PANTHER" id="PTHR16943:SF11">
    <property type="entry name" value="CIS-ACONITATE DECARBOXYLASE"/>
    <property type="match status" value="1"/>
</dbReference>
<keyword evidence="9" id="KW-0456">Lyase</keyword>
<proteinExistence type="inferred from homology"/>
<feature type="domain" description="MmgE/PrpD C-terminal" evidence="19">
    <location>
        <begin position="412"/>
        <end position="584"/>
    </location>
</feature>
<evidence type="ECO:0000256" key="6">
    <source>
        <dbReference type="ARBA" id="ARBA00022859"/>
    </source>
</evidence>
<evidence type="ECO:0000256" key="12">
    <source>
        <dbReference type="ARBA" id="ARBA00067068"/>
    </source>
</evidence>
<evidence type="ECO:0000256" key="9">
    <source>
        <dbReference type="ARBA" id="ARBA00023239"/>
    </source>
</evidence>
<dbReference type="GO" id="GO:0005739">
    <property type="term" value="C:mitochondrion"/>
    <property type="evidence" value="ECO:0007669"/>
    <property type="project" value="UniProtKB-SubCell"/>
</dbReference>
<dbReference type="EC" id="4.1.1.6" evidence="12"/>
<dbReference type="SUPFAM" id="SSF103378">
    <property type="entry name" value="2-methylcitrate dehydratase PrpD"/>
    <property type="match status" value="1"/>
</dbReference>
<evidence type="ECO:0000256" key="2">
    <source>
        <dbReference type="ARBA" id="ARBA00006174"/>
    </source>
</evidence>
<dbReference type="InterPro" id="IPR042188">
    <property type="entry name" value="MmgE/PrpD_sf_2"/>
</dbReference>
<dbReference type="Gene3D" id="1.10.4100.10">
    <property type="entry name" value="2-methylcitrate dehydratase PrpD"/>
    <property type="match status" value="1"/>
</dbReference>
<reference evidence="21 22" key="2">
    <citation type="journal article" date="2021" name="J. Hered.">
        <title>Feather Gene Expression Elucidates the Developmental Basis of Plumage Iridescence in African Starlings.</title>
        <authorList>
            <person name="Rubenstein D.R."/>
            <person name="Corvelo A."/>
            <person name="MacManes M.D."/>
            <person name="Maia R."/>
            <person name="Narzisi G."/>
            <person name="Rousaki A."/>
            <person name="Vandenabeele P."/>
            <person name="Shawkey M.D."/>
            <person name="Solomon J."/>
        </authorList>
    </citation>
    <scope>NUCLEOTIDE SEQUENCE [LARGE SCALE GENOMIC DNA]</scope>
    <source>
        <strain evidence="21">SS15</strain>
    </source>
</reference>
<evidence type="ECO:0000256" key="15">
    <source>
        <dbReference type="ARBA" id="ARBA00081034"/>
    </source>
</evidence>
<evidence type="ECO:0000256" key="7">
    <source>
        <dbReference type="ARBA" id="ARBA00023128"/>
    </source>
</evidence>
<dbReference type="Proteomes" id="UP000618051">
    <property type="component" value="Unassembled WGS sequence"/>
</dbReference>
<comment type="catalytic activity">
    <reaction evidence="10">
        <text>cis-aconitate + H(+) = itaconate + CO2</text>
        <dbReference type="Rhea" id="RHEA:15253"/>
        <dbReference type="ChEBI" id="CHEBI:15378"/>
        <dbReference type="ChEBI" id="CHEBI:16383"/>
        <dbReference type="ChEBI" id="CHEBI:16526"/>
        <dbReference type="ChEBI" id="CHEBI:17240"/>
        <dbReference type="EC" id="4.1.1.6"/>
    </reaction>
    <physiologicalReaction direction="left-to-right" evidence="10">
        <dbReference type="Rhea" id="RHEA:15254"/>
    </physiologicalReaction>
</comment>
<gene>
    <name evidence="21" type="ORF">IHE44_0005311</name>
    <name evidence="20" type="ORF">IHE44_007345</name>
</gene>
<keyword evidence="4" id="KW-0929">Antimicrobial</keyword>
<dbReference type="OrthoDB" id="10267976at2759"/>
<evidence type="ECO:0000256" key="10">
    <source>
        <dbReference type="ARBA" id="ARBA00050716"/>
    </source>
</evidence>
<dbReference type="FunFam" id="1.10.4100.10:FF:000002">
    <property type="entry name" value="Aconitate decarboxylase 1"/>
    <property type="match status" value="1"/>
</dbReference>
<comment type="function">
    <text evidence="11">Cis-aconitate decarboxylase that catalyzes production of itaconate and is involved in the inhibition of the inflammatory response. Acts as a negative regulator of the Toll-like receptors (TLRs)-mediated inflammatory innate response by stimulating the tumor necrosis factor alpha-induced protein TNFAIP3 expression via reactive oxygen species (ROS) in LPS-tolerized macrophages. Involved in antimicrobial response of innate immune cells; ACOD1-mediated itaconic acid production contributes to the antimicrobial activity of macrophages by generating itaconate, leading to alkylation of proteins, such as TFEB. Involved in antiviral response following infection by flavivirus in neurons: ACOD1-mediated itaconate production inhibits the activity of succinate dehydrogenase, generating a metabolic state in neurons that suppresses replication of viral genomes. Plays a role in the embryo implantation.</text>
</comment>
<dbReference type="InterPro" id="IPR045337">
    <property type="entry name" value="MmgE_PrpD_C"/>
</dbReference>
<dbReference type="Pfam" id="PF03972">
    <property type="entry name" value="MmgE_PrpD_N"/>
    <property type="match status" value="1"/>
</dbReference>
<evidence type="ECO:0000259" key="18">
    <source>
        <dbReference type="Pfam" id="PF03972"/>
    </source>
</evidence>
<dbReference type="InterPro" id="IPR045336">
    <property type="entry name" value="MmgE_PrpD_N"/>
</dbReference>
<dbReference type="GO" id="GO:0047613">
    <property type="term" value="F:aconitate decarboxylase activity"/>
    <property type="evidence" value="ECO:0007669"/>
    <property type="project" value="UniProtKB-EC"/>
</dbReference>
<dbReference type="InterPro" id="IPR042183">
    <property type="entry name" value="MmgE/PrpD_sf_1"/>
</dbReference>
<evidence type="ECO:0000313" key="20">
    <source>
        <dbReference type="EMBL" id="KAG0123525.1"/>
    </source>
</evidence>
<comment type="similarity">
    <text evidence="2">Belongs to the PrpD family.</text>
</comment>
<dbReference type="GO" id="GO:0002760">
    <property type="term" value="P:positive regulation of antimicrobial humoral response"/>
    <property type="evidence" value="ECO:0007669"/>
    <property type="project" value="UniProtKB-ARBA"/>
</dbReference>
<feature type="domain" description="MmgE/PrpD N-terminal" evidence="18">
    <location>
        <begin position="147"/>
        <end position="388"/>
    </location>
</feature>
<evidence type="ECO:0000256" key="4">
    <source>
        <dbReference type="ARBA" id="ARBA00022529"/>
    </source>
</evidence>
<evidence type="ECO:0000313" key="21">
    <source>
        <dbReference type="EMBL" id="KAI1241814.1"/>
    </source>
</evidence>
<organism evidence="20">
    <name type="scientific">Lamprotornis superbus</name>
    <dbReference type="NCBI Taxonomy" id="245042"/>
    <lineage>
        <taxon>Eukaryota</taxon>
        <taxon>Metazoa</taxon>
        <taxon>Chordata</taxon>
        <taxon>Craniata</taxon>
        <taxon>Vertebrata</taxon>
        <taxon>Euteleostomi</taxon>
        <taxon>Archelosauria</taxon>
        <taxon>Archosauria</taxon>
        <taxon>Dinosauria</taxon>
        <taxon>Saurischia</taxon>
        <taxon>Theropoda</taxon>
        <taxon>Coelurosauria</taxon>
        <taxon>Aves</taxon>
        <taxon>Neognathae</taxon>
        <taxon>Neoaves</taxon>
        <taxon>Telluraves</taxon>
        <taxon>Australaves</taxon>
        <taxon>Passeriformes</taxon>
        <taxon>Sturnidae</taxon>
        <taxon>Lamprotornis</taxon>
    </lineage>
</organism>
<dbReference type="InterPro" id="IPR036148">
    <property type="entry name" value="MmgE/PrpD_sf"/>
</dbReference>
<dbReference type="Gene3D" id="3.30.1330.120">
    <property type="entry name" value="2-methylcitrate dehydratase PrpD"/>
    <property type="match status" value="1"/>
</dbReference>
<comment type="subunit">
    <text evidence="3">Homodimer.</text>
</comment>
<comment type="subcellular location">
    <subcellularLocation>
        <location evidence="1">Mitochondrion</location>
    </subcellularLocation>
</comment>